<evidence type="ECO:0000256" key="1">
    <source>
        <dbReference type="RuleBase" id="RU003494"/>
    </source>
</evidence>
<dbReference type="EC" id="2.5.1.18" evidence="4"/>
<evidence type="ECO:0000313" key="4">
    <source>
        <dbReference type="EMBL" id="GAM74012.1"/>
    </source>
</evidence>
<evidence type="ECO:0000313" key="5">
    <source>
        <dbReference type="Proteomes" id="UP000031666"/>
    </source>
</evidence>
<dbReference type="InterPro" id="IPR004045">
    <property type="entry name" value="Glutathione_S-Trfase_N"/>
</dbReference>
<dbReference type="AlphaFoldDB" id="A0A0B8QAQ8"/>
<dbReference type="STRING" id="1481914.JCM19241_5208"/>
<dbReference type="SUPFAM" id="SSF52833">
    <property type="entry name" value="Thioredoxin-like"/>
    <property type="match status" value="1"/>
</dbReference>
<reference evidence="4 5" key="1">
    <citation type="submission" date="2015-01" db="EMBL/GenBank/DDBJ databases">
        <title>Vibrio sp. C94 JCM 19241 whole genome shotgun sequence.</title>
        <authorList>
            <person name="Sawabe T."/>
            <person name="Meirelles P."/>
            <person name="Feng G."/>
            <person name="Sayaka M."/>
            <person name="Hattori M."/>
            <person name="Ohkuma M."/>
        </authorList>
    </citation>
    <scope>NUCLEOTIDE SEQUENCE [LARGE SCALE GENOMIC DNA]</scope>
    <source>
        <strain evidence="5">JCM 19241</strain>
    </source>
</reference>
<feature type="domain" description="GST C-terminal" evidence="3">
    <location>
        <begin position="90"/>
        <end position="206"/>
    </location>
</feature>
<dbReference type="InterPro" id="IPR036282">
    <property type="entry name" value="Glutathione-S-Trfase_C_sf"/>
</dbReference>
<dbReference type="SFLD" id="SFLDS00019">
    <property type="entry name" value="Glutathione_Transferase_(cytos"/>
    <property type="match status" value="1"/>
</dbReference>
<dbReference type="InterPro" id="IPR010987">
    <property type="entry name" value="Glutathione-S-Trfase_C-like"/>
</dbReference>
<dbReference type="PANTHER" id="PTHR44051:SF8">
    <property type="entry name" value="GLUTATHIONE S-TRANSFERASE GSTA"/>
    <property type="match status" value="1"/>
</dbReference>
<dbReference type="GO" id="GO:0004364">
    <property type="term" value="F:glutathione transferase activity"/>
    <property type="evidence" value="ECO:0007669"/>
    <property type="project" value="UniProtKB-EC"/>
</dbReference>
<proteinExistence type="inferred from homology"/>
<comment type="caution">
    <text evidence="4">The sequence shown here is derived from an EMBL/GenBank/DDBJ whole genome shotgun (WGS) entry which is preliminary data.</text>
</comment>
<dbReference type="SUPFAM" id="SSF47616">
    <property type="entry name" value="GST C-terminal domain-like"/>
    <property type="match status" value="1"/>
</dbReference>
<dbReference type="EMBL" id="BBSC01000002">
    <property type="protein sequence ID" value="GAM74012.1"/>
    <property type="molecule type" value="Genomic_DNA"/>
</dbReference>
<dbReference type="Pfam" id="PF00043">
    <property type="entry name" value="GST_C"/>
    <property type="match status" value="1"/>
</dbReference>
<accession>A0A0B8QAQ8</accession>
<dbReference type="Proteomes" id="UP000031666">
    <property type="component" value="Unassembled WGS sequence"/>
</dbReference>
<dbReference type="PANTHER" id="PTHR44051">
    <property type="entry name" value="GLUTATHIONE S-TRANSFERASE-RELATED"/>
    <property type="match status" value="1"/>
</dbReference>
<dbReference type="Gene3D" id="1.20.1050.10">
    <property type="match status" value="1"/>
</dbReference>
<protein>
    <submittedName>
        <fullName evidence="4">Glutathione S-transferase</fullName>
        <ecNumber evidence="4">2.5.1.18</ecNumber>
    </submittedName>
</protein>
<dbReference type="Gene3D" id="3.40.30.10">
    <property type="entry name" value="Glutaredoxin"/>
    <property type="match status" value="1"/>
</dbReference>
<organism evidence="4 5">
    <name type="scientific">Vibrio ishigakensis</name>
    <dbReference type="NCBI Taxonomy" id="1481914"/>
    <lineage>
        <taxon>Bacteria</taxon>
        <taxon>Pseudomonadati</taxon>
        <taxon>Pseudomonadota</taxon>
        <taxon>Gammaproteobacteria</taxon>
        <taxon>Vibrionales</taxon>
        <taxon>Vibrionaceae</taxon>
        <taxon>Vibrio</taxon>
    </lineage>
</organism>
<dbReference type="Pfam" id="PF02798">
    <property type="entry name" value="GST_N"/>
    <property type="match status" value="1"/>
</dbReference>
<dbReference type="PROSITE" id="PS50405">
    <property type="entry name" value="GST_CTER"/>
    <property type="match status" value="1"/>
</dbReference>
<dbReference type="InterPro" id="IPR036249">
    <property type="entry name" value="Thioredoxin-like_sf"/>
</dbReference>
<keyword evidence="4" id="KW-0808">Transferase</keyword>
<dbReference type="InterPro" id="IPR040079">
    <property type="entry name" value="Glutathione_S-Trfase"/>
</dbReference>
<reference evidence="4 5" key="2">
    <citation type="submission" date="2015-01" db="EMBL/GenBank/DDBJ databases">
        <authorList>
            <consortium name="NBRP consortium"/>
            <person name="Sawabe T."/>
            <person name="Meirelles P."/>
            <person name="Feng G."/>
            <person name="Sayaka M."/>
            <person name="Hattori M."/>
            <person name="Ohkuma M."/>
        </authorList>
    </citation>
    <scope>NUCLEOTIDE SEQUENCE [LARGE SCALE GENOMIC DNA]</scope>
    <source>
        <strain evidence="5">JCM 19241</strain>
    </source>
</reference>
<name>A0A0B8QAQ8_9VIBR</name>
<evidence type="ECO:0000259" key="3">
    <source>
        <dbReference type="PROSITE" id="PS50405"/>
    </source>
</evidence>
<dbReference type="PROSITE" id="PS50404">
    <property type="entry name" value="GST_NTER"/>
    <property type="match status" value="1"/>
</dbReference>
<dbReference type="InterPro" id="IPR004046">
    <property type="entry name" value="GST_C"/>
</dbReference>
<feature type="domain" description="GST N-terminal" evidence="2">
    <location>
        <begin position="1"/>
        <end position="84"/>
    </location>
</feature>
<gene>
    <name evidence="4" type="ORF">JCM19241_5208</name>
</gene>
<sequence>MNIYSFPYSLPSYRARLAASMLGFSFETVNVDLMVGEHKSQDYLDINPLGKIPALSDNYQGQLLTITDSMAILRYLARRSDNDAAYPESELDTVAKIDVYLSMVANELFDSVETGRIIKTFKMKDEAEYPACSGLAYELFDQLDKDLAQSKYLASDQMTIADIAVLSTLVYFGEAGLSLDNHPNIERWMKDMKASNGYIAPALMQN</sequence>
<comment type="similarity">
    <text evidence="1">Belongs to the GST superfamily.</text>
</comment>
<dbReference type="SFLD" id="SFLDG00358">
    <property type="entry name" value="Main_(cytGST)"/>
    <property type="match status" value="1"/>
</dbReference>
<evidence type="ECO:0000259" key="2">
    <source>
        <dbReference type="PROSITE" id="PS50404"/>
    </source>
</evidence>